<dbReference type="EMBL" id="LVYK01000013">
    <property type="protein sequence ID" value="RAS78384.1"/>
    <property type="molecule type" value="Genomic_DNA"/>
</dbReference>
<name>A0AAX1QE27_9BACI</name>
<keyword evidence="1" id="KW-1133">Transmembrane helix</keyword>
<sequence length="99" mass="11066">MNKSYYSILISQTTTNLGFSLYTMSVILFLYHLTHSPFLTSLVTLVSILVKGTKYIFCNANQKIVDAIIVIPTMNMIINKLKNKLNIGIAMTSVSNTTE</sequence>
<accession>A0AAX1QE27</accession>
<proteinExistence type="predicted"/>
<evidence type="ECO:0000313" key="3">
    <source>
        <dbReference type="Proteomes" id="UP000250174"/>
    </source>
</evidence>
<comment type="caution">
    <text evidence="2">The sequence shown here is derived from an EMBL/GenBank/DDBJ whole genome shotgun (WGS) entry which is preliminary data.</text>
</comment>
<gene>
    <name evidence="2" type="ORF">A3864_08705</name>
</gene>
<reference evidence="2 3" key="1">
    <citation type="submission" date="2016-03" db="EMBL/GenBank/DDBJ databases">
        <title>Comparison of Bacillus endophyticus and B. anthracis characteristics using whole genome sequence analysis and microbiological techniques.</title>
        <authorList>
            <person name="Lekota K.E."/>
            <person name="Mafofo J."/>
            <person name="Rees J."/>
            <person name="Muchadeyi F.C."/>
            <person name="Madoroba E."/>
            <person name="Van Heerden H."/>
        </authorList>
    </citation>
    <scope>NUCLEOTIDE SEQUENCE [LARGE SCALE GENOMIC DNA]</scope>
    <source>
        <strain evidence="2 3">3631_10C</strain>
    </source>
</reference>
<protein>
    <submittedName>
        <fullName evidence="2">Uncharacterized protein</fullName>
    </submittedName>
</protein>
<dbReference type="Proteomes" id="UP000250174">
    <property type="component" value="Unassembled WGS sequence"/>
</dbReference>
<dbReference type="AlphaFoldDB" id="A0AAX1QE27"/>
<organism evidence="2 3">
    <name type="scientific">Priestia endophytica</name>
    <dbReference type="NCBI Taxonomy" id="135735"/>
    <lineage>
        <taxon>Bacteria</taxon>
        <taxon>Bacillati</taxon>
        <taxon>Bacillota</taxon>
        <taxon>Bacilli</taxon>
        <taxon>Bacillales</taxon>
        <taxon>Bacillaceae</taxon>
        <taxon>Priestia</taxon>
    </lineage>
</organism>
<evidence type="ECO:0000313" key="2">
    <source>
        <dbReference type="EMBL" id="RAS78384.1"/>
    </source>
</evidence>
<evidence type="ECO:0000256" key="1">
    <source>
        <dbReference type="SAM" id="Phobius"/>
    </source>
</evidence>
<keyword evidence="1" id="KW-0472">Membrane</keyword>
<feature type="transmembrane region" description="Helical" evidence="1">
    <location>
        <begin position="38"/>
        <end position="57"/>
    </location>
</feature>
<keyword evidence="1" id="KW-0812">Transmembrane</keyword>